<name>A0ACC6KU53_9SPHI</name>
<evidence type="ECO:0000313" key="1">
    <source>
        <dbReference type="EMBL" id="MDR6782670.1"/>
    </source>
</evidence>
<gene>
    <name evidence="1" type="ORF">J2X78_001222</name>
</gene>
<dbReference type="EMBL" id="JAVDTF010000001">
    <property type="protein sequence ID" value="MDR6782670.1"/>
    <property type="molecule type" value="Genomic_DNA"/>
</dbReference>
<sequence>MMDKNILLAHFWVNSNHLVTTDGIELDLMLTLLRSGQAIYKIFDS</sequence>
<keyword evidence="2" id="KW-1185">Reference proteome</keyword>
<accession>A0ACC6KU53</accession>
<dbReference type="Proteomes" id="UP001246858">
    <property type="component" value="Unassembled WGS sequence"/>
</dbReference>
<evidence type="ECO:0000313" key="2">
    <source>
        <dbReference type="Proteomes" id="UP001246858"/>
    </source>
</evidence>
<proteinExistence type="predicted"/>
<comment type="caution">
    <text evidence="1">The sequence shown here is derived from an EMBL/GenBank/DDBJ whole genome shotgun (WGS) entry which is preliminary data.</text>
</comment>
<organism evidence="1 2">
    <name type="scientific">Pedobacter africanus</name>
    <dbReference type="NCBI Taxonomy" id="151894"/>
    <lineage>
        <taxon>Bacteria</taxon>
        <taxon>Pseudomonadati</taxon>
        <taxon>Bacteroidota</taxon>
        <taxon>Sphingobacteriia</taxon>
        <taxon>Sphingobacteriales</taxon>
        <taxon>Sphingobacteriaceae</taxon>
        <taxon>Pedobacter</taxon>
    </lineage>
</organism>
<protein>
    <submittedName>
        <fullName evidence="1">Uncharacterized protein</fullName>
    </submittedName>
</protein>
<reference evidence="1" key="1">
    <citation type="submission" date="2023-07" db="EMBL/GenBank/DDBJ databases">
        <title>Sorghum-associated microbial communities from plants grown in Nebraska, USA.</title>
        <authorList>
            <person name="Schachtman D."/>
        </authorList>
    </citation>
    <scope>NUCLEOTIDE SEQUENCE</scope>
    <source>
        <strain evidence="1">2697</strain>
    </source>
</reference>